<comment type="catalytic activity">
    <reaction evidence="14">
        <text>DNA(n) + a 2'-deoxyribonucleoside 5'-triphosphate = DNA(n+1) + diphosphate</text>
        <dbReference type="Rhea" id="RHEA:22508"/>
        <dbReference type="Rhea" id="RHEA-COMP:17339"/>
        <dbReference type="Rhea" id="RHEA-COMP:17340"/>
        <dbReference type="ChEBI" id="CHEBI:33019"/>
        <dbReference type="ChEBI" id="CHEBI:61560"/>
        <dbReference type="ChEBI" id="CHEBI:173112"/>
        <dbReference type="EC" id="2.7.7.49"/>
    </reaction>
</comment>
<evidence type="ECO:0000256" key="5">
    <source>
        <dbReference type="ARBA" id="ARBA00022759"/>
    </source>
</evidence>
<dbReference type="EMBL" id="AVOT02028409">
    <property type="protein sequence ID" value="MBW0520896.1"/>
    <property type="molecule type" value="Genomic_DNA"/>
</dbReference>
<dbReference type="GO" id="GO:0032196">
    <property type="term" value="P:transposition"/>
    <property type="evidence" value="ECO:0007669"/>
    <property type="project" value="UniProtKB-KW"/>
</dbReference>
<evidence type="ECO:0000256" key="15">
    <source>
        <dbReference type="ARBA" id="ARBA00049244"/>
    </source>
</evidence>
<keyword evidence="5" id="KW-0255">Endonuclease</keyword>
<evidence type="ECO:0000256" key="2">
    <source>
        <dbReference type="ARBA" id="ARBA00022695"/>
    </source>
</evidence>
<evidence type="ECO:0000256" key="7">
    <source>
        <dbReference type="ARBA" id="ARBA00022842"/>
    </source>
</evidence>
<evidence type="ECO:0000256" key="1">
    <source>
        <dbReference type="ARBA" id="ARBA00022578"/>
    </source>
</evidence>
<keyword evidence="10" id="KW-0695">RNA-directed DNA polymerase</keyword>
<comment type="caution">
    <text evidence="17">The sequence shown here is derived from an EMBL/GenBank/DDBJ whole genome shotgun (WGS) entry which is preliminary data.</text>
</comment>
<dbReference type="GO" id="GO:0004519">
    <property type="term" value="F:endonuclease activity"/>
    <property type="evidence" value="ECO:0007669"/>
    <property type="project" value="UniProtKB-KW"/>
</dbReference>
<dbReference type="InterPro" id="IPR012337">
    <property type="entry name" value="RNaseH-like_sf"/>
</dbReference>
<keyword evidence="1" id="KW-0815">Transposition</keyword>
<dbReference type="InterPro" id="IPR039537">
    <property type="entry name" value="Retrotran_Ty1/copia-like"/>
</dbReference>
<evidence type="ECO:0000256" key="10">
    <source>
        <dbReference type="ARBA" id="ARBA00022918"/>
    </source>
</evidence>
<sequence>MPPRKVADDDSSEKESQANELSWVLEAVNALTSKVQSLQLDLDSQKRISQAPDNNLIQRKFWKDPLTLHFSVNPKKIYLSFDGKNFPMWKDTILNTISYVYKVHNPIIPYFLKTITNNDESSFLLILRQTIDDSTRQLLNDYNTTSSLFAALQRRCDLSARLDKLEITNKLLNILRATEHHDTSSWLHSLQETYARFMSWKMSFSEFFGLLVQANIQVPETLNRNTFDILLHQRLNHLDTTPAFETVSEAIQAAETAATVVINPAVIDLDVSASAMRYFPPGNSVSQPVNHRQPIYQAPGPLSNPIGHPPPAIPQHAIKKAMAFRGRGQSQSLIDKFGDTCLYCKQGRHWYADCEQFWADVAEGKLKAPQGMQRPQNMSNKGKTRQAYHVNVDGIDDGSLLDSAADVHVSGINPDFTLKQKLTNPPILNLASTGKSTYLTGIGSLTIRTANGTLTVDNVYFCEDIRFTILSLGRLVEAGYHPVFTSTSLKLVSPTNVEFYTVFHKHCWYIPRLSPNIAAISKIPLQSAVSWHERLGHASARVVKLFLERFVPEASNLDWKDFFCDQCARSKSTRMSNTPATPVKSTEALDLLVSDVAGPFERDPAGNRFLLTLRDHASTFTFTAALKSRAEVPEKILFWVKFLGNSLNKHPTILRSDNAGEYSKKLQVQLNQLGTAWVPTEPYQPDQNGEAERVNRTLGDMARTMLNASPLPSSFWSYAYSCATHIHNRLPNRRTSPLSPMEVLFKIRPNADQMYPFGAEAIVHVPAEKRGKLEQRGIPCRLLTFPHSGNGWIFYDPAAKRIFQASSAAFPAYQALPRPMKSAKGELSYIMNSLRLGEVSTSEIAEEQAATIRNLPITLDIEIPKTLKHALNSPFASNWRDAAMAELDNFAQRNIWEPVDPFKGMKVLGGKWVFNIKRKADGSIERFKARYVARGFTQRPGIDCFDVYAPTASLNSLRLLLAMKVKYNFTMAGFDVSAAYLYSPIQEDVYVQAPVELQPDLHGKVMKLKRALYGTKQAARCWWNFSRALMNKLVIGNSRDSINIFKQALMREVDVQWQTKVEKIVGLHINDNGKELEINQKFLIDQYLSNYSRPIVPQYTTMASSPLVTNNAEGLDTTAFQSAIGTLMYISGGSRPDITYAVHMLARFASCPNKSHWLALDHLTGYLLRHREKYLRYSAVGVDISLWVDASWGGEHARSTSGFIIKAFGNPIAWNLRRQTVVAMSTCAAEYVALSEASQLLAVIRLIATQIDPTIQLSIKCDNCAAILITEDNLSKKKTKYLDCAFYFVNDFVRQYNVKLEWISTMDQHADALTKPLGSTKLLRACENLNLSH</sequence>
<evidence type="ECO:0000256" key="3">
    <source>
        <dbReference type="ARBA" id="ARBA00022722"/>
    </source>
</evidence>
<dbReference type="GO" id="GO:0016787">
    <property type="term" value="F:hydrolase activity"/>
    <property type="evidence" value="ECO:0007669"/>
    <property type="project" value="UniProtKB-KW"/>
</dbReference>
<evidence type="ECO:0000256" key="11">
    <source>
        <dbReference type="ARBA" id="ARBA00022932"/>
    </source>
</evidence>
<keyword evidence="2" id="KW-0548">Nucleotidyltransferase</keyword>
<dbReference type="Pfam" id="PF07727">
    <property type="entry name" value="RVT_2"/>
    <property type="match status" value="1"/>
</dbReference>
<dbReference type="Proteomes" id="UP000765509">
    <property type="component" value="Unassembled WGS sequence"/>
</dbReference>
<comment type="catalytic activity">
    <reaction evidence="15">
        <text>DNA(n) + a 2'-deoxyribonucleoside 5'-triphosphate = DNA(n+1) + diphosphate</text>
        <dbReference type="Rhea" id="RHEA:22508"/>
        <dbReference type="Rhea" id="RHEA-COMP:17339"/>
        <dbReference type="Rhea" id="RHEA-COMP:17340"/>
        <dbReference type="ChEBI" id="CHEBI:33019"/>
        <dbReference type="ChEBI" id="CHEBI:61560"/>
        <dbReference type="ChEBI" id="CHEBI:173112"/>
        <dbReference type="EC" id="2.7.7.7"/>
    </reaction>
</comment>
<keyword evidence="8" id="KW-0694">RNA-binding</keyword>
<dbReference type="PANTHER" id="PTHR42648:SF11">
    <property type="entry name" value="TRANSPOSON TY4-P GAG-POL POLYPROTEIN"/>
    <property type="match status" value="1"/>
</dbReference>
<dbReference type="PROSITE" id="PS50994">
    <property type="entry name" value="INTEGRASE"/>
    <property type="match status" value="1"/>
</dbReference>
<gene>
    <name evidence="17" type="ORF">O181_060611</name>
</gene>
<organism evidence="17 18">
    <name type="scientific">Austropuccinia psidii MF-1</name>
    <dbReference type="NCBI Taxonomy" id="1389203"/>
    <lineage>
        <taxon>Eukaryota</taxon>
        <taxon>Fungi</taxon>
        <taxon>Dikarya</taxon>
        <taxon>Basidiomycota</taxon>
        <taxon>Pucciniomycotina</taxon>
        <taxon>Pucciniomycetes</taxon>
        <taxon>Pucciniales</taxon>
        <taxon>Sphaerophragmiaceae</taxon>
        <taxon>Austropuccinia</taxon>
    </lineage>
</organism>
<dbReference type="SUPFAM" id="SSF53098">
    <property type="entry name" value="Ribonuclease H-like"/>
    <property type="match status" value="1"/>
</dbReference>
<dbReference type="CDD" id="cd09272">
    <property type="entry name" value="RNase_HI_RT_Ty1"/>
    <property type="match status" value="1"/>
</dbReference>
<dbReference type="PANTHER" id="PTHR42648">
    <property type="entry name" value="TRANSPOSASE, PUTATIVE-RELATED"/>
    <property type="match status" value="1"/>
</dbReference>
<evidence type="ECO:0000259" key="16">
    <source>
        <dbReference type="PROSITE" id="PS50994"/>
    </source>
</evidence>
<evidence type="ECO:0000256" key="12">
    <source>
        <dbReference type="ARBA" id="ARBA00023172"/>
    </source>
</evidence>
<accession>A0A9Q3EL81</accession>
<dbReference type="GO" id="GO:0006310">
    <property type="term" value="P:DNA recombination"/>
    <property type="evidence" value="ECO:0007669"/>
    <property type="project" value="UniProtKB-KW"/>
</dbReference>
<dbReference type="InterPro" id="IPR036397">
    <property type="entry name" value="RNaseH_sf"/>
</dbReference>
<evidence type="ECO:0000256" key="14">
    <source>
        <dbReference type="ARBA" id="ARBA00048173"/>
    </source>
</evidence>
<keyword evidence="18" id="KW-1185">Reference proteome</keyword>
<dbReference type="Gene3D" id="3.30.420.10">
    <property type="entry name" value="Ribonuclease H-like superfamily/Ribonuclease H"/>
    <property type="match status" value="1"/>
</dbReference>
<evidence type="ECO:0000313" key="18">
    <source>
        <dbReference type="Proteomes" id="UP000765509"/>
    </source>
</evidence>
<keyword evidence="7" id="KW-0460">Magnesium</keyword>
<keyword evidence="9" id="KW-0229">DNA integration</keyword>
<keyword evidence="4" id="KW-0479">Metal-binding</keyword>
<dbReference type="InterPro" id="IPR001584">
    <property type="entry name" value="Integrase_cat-core"/>
</dbReference>
<dbReference type="GO" id="GO:0003887">
    <property type="term" value="F:DNA-directed DNA polymerase activity"/>
    <property type="evidence" value="ECO:0007669"/>
    <property type="project" value="UniProtKB-KW"/>
</dbReference>
<keyword evidence="3" id="KW-0540">Nuclease</keyword>
<dbReference type="GO" id="GO:0003964">
    <property type="term" value="F:RNA-directed DNA polymerase activity"/>
    <property type="evidence" value="ECO:0007669"/>
    <property type="project" value="UniProtKB-KW"/>
</dbReference>
<dbReference type="InterPro" id="IPR013103">
    <property type="entry name" value="RVT_2"/>
</dbReference>
<dbReference type="GO" id="GO:0046872">
    <property type="term" value="F:metal ion binding"/>
    <property type="evidence" value="ECO:0007669"/>
    <property type="project" value="UniProtKB-KW"/>
</dbReference>
<dbReference type="GO" id="GO:0003723">
    <property type="term" value="F:RNA binding"/>
    <property type="evidence" value="ECO:0007669"/>
    <property type="project" value="UniProtKB-KW"/>
</dbReference>
<reference evidence="17" key="1">
    <citation type="submission" date="2021-03" db="EMBL/GenBank/DDBJ databases">
        <title>Draft genome sequence of rust myrtle Austropuccinia psidii MF-1, a brazilian biotype.</title>
        <authorList>
            <person name="Quecine M.C."/>
            <person name="Pachon D.M.R."/>
            <person name="Bonatelli M.L."/>
            <person name="Correr F.H."/>
            <person name="Franceschini L.M."/>
            <person name="Leite T.F."/>
            <person name="Margarido G.R.A."/>
            <person name="Almeida C.A."/>
            <person name="Ferrarezi J.A."/>
            <person name="Labate C.A."/>
        </authorList>
    </citation>
    <scope>NUCLEOTIDE SEQUENCE</scope>
    <source>
        <strain evidence="17">MF-1</strain>
    </source>
</reference>
<keyword evidence="11" id="KW-0808">Transferase</keyword>
<keyword evidence="6" id="KW-0378">Hydrolase</keyword>
<name>A0A9Q3EL81_9BASI</name>
<dbReference type="GO" id="GO:0015074">
    <property type="term" value="P:DNA integration"/>
    <property type="evidence" value="ECO:0007669"/>
    <property type="project" value="UniProtKB-KW"/>
</dbReference>
<dbReference type="GO" id="GO:0005634">
    <property type="term" value="C:nucleus"/>
    <property type="evidence" value="ECO:0007669"/>
    <property type="project" value="UniProtKB-ARBA"/>
</dbReference>
<proteinExistence type="predicted"/>
<evidence type="ECO:0000256" key="13">
    <source>
        <dbReference type="ARBA" id="ARBA00023268"/>
    </source>
</evidence>
<dbReference type="InterPro" id="IPR057670">
    <property type="entry name" value="SH3_retrovirus"/>
</dbReference>
<evidence type="ECO:0000313" key="17">
    <source>
        <dbReference type="EMBL" id="MBW0520896.1"/>
    </source>
</evidence>
<evidence type="ECO:0000256" key="8">
    <source>
        <dbReference type="ARBA" id="ARBA00022884"/>
    </source>
</evidence>
<feature type="domain" description="Integrase catalytic" evidence="16">
    <location>
        <begin position="578"/>
        <end position="748"/>
    </location>
</feature>
<keyword evidence="11" id="KW-0239">DNA-directed DNA polymerase</keyword>
<dbReference type="OrthoDB" id="3344688at2759"/>
<evidence type="ECO:0000256" key="6">
    <source>
        <dbReference type="ARBA" id="ARBA00022801"/>
    </source>
</evidence>
<protein>
    <recommendedName>
        <fullName evidence="16">Integrase catalytic domain-containing protein</fullName>
    </recommendedName>
</protein>
<keyword evidence="12" id="KW-0233">DNA recombination</keyword>
<evidence type="ECO:0000256" key="9">
    <source>
        <dbReference type="ARBA" id="ARBA00022908"/>
    </source>
</evidence>
<evidence type="ECO:0000256" key="4">
    <source>
        <dbReference type="ARBA" id="ARBA00022723"/>
    </source>
</evidence>
<keyword evidence="13" id="KW-0511">Multifunctional enzyme</keyword>
<dbReference type="Pfam" id="PF25597">
    <property type="entry name" value="SH3_retrovirus"/>
    <property type="match status" value="1"/>
</dbReference>